<dbReference type="KEGG" id="paca:ID47_11180"/>
<evidence type="ECO:0008006" key="3">
    <source>
        <dbReference type="Google" id="ProtNLM"/>
    </source>
</evidence>
<reference evidence="1 2" key="1">
    <citation type="submission" date="2014-07" db="EMBL/GenBank/DDBJ databases">
        <title>Comparative genomic insights into amoeba endosymbionts belonging to the families of Holosporaceae and Candidatus Midichloriaceae within Rickettsiales.</title>
        <authorList>
            <person name="Wang Z."/>
            <person name="Wu M."/>
        </authorList>
    </citation>
    <scope>NUCLEOTIDE SEQUENCE [LARGE SCALE GENOMIC DNA]</scope>
    <source>
        <strain evidence="1">PRA3</strain>
    </source>
</reference>
<accession>A0A077AX47</accession>
<dbReference type="PANTHER" id="PTHR33986">
    <property type="entry name" value="OS02G0535700 PROTEIN"/>
    <property type="match status" value="1"/>
</dbReference>
<sequence>MTKRCWVISDGSAGMVNQAWGLAETLGYEVELKKIRLRQPWETLAPYLTIGVGHCLAKGSDSISPPYPDLVLASGRRAIPPALYIKKKAHGQCKVVYVQDPRISPSHFDAVVCPQHDGLTGENVIQTIGATHRVTSEKLAQARADFQHLNPQNQSVLSVIIGGSTKKYIMDMDFTHRLTNDLSQIAKKGWRVLVTLSRRTPAAVAEKIKSLPSSIYVWDGTGDNPYFGLLGLANAILVTCDSVSMISEVCATSVPVYLYPLPKVYWKHQQFHQSLLDLNRVRWWNGSLELYDFTPLAVNQDTAAKLKRLLTL</sequence>
<keyword evidence="2" id="KW-1185">Reference proteome</keyword>
<organism evidence="1 2">
    <name type="scientific">Candidatus Odyssella acanthamoebae</name>
    <dbReference type="NCBI Taxonomy" id="91604"/>
    <lineage>
        <taxon>Bacteria</taxon>
        <taxon>Pseudomonadati</taxon>
        <taxon>Pseudomonadota</taxon>
        <taxon>Alphaproteobacteria</taxon>
        <taxon>Holosporales</taxon>
        <taxon>Candidatus Paracaedibacteraceae</taxon>
        <taxon>Candidatus Odyssella</taxon>
    </lineage>
</organism>
<dbReference type="AlphaFoldDB" id="A0A077AX47"/>
<dbReference type="Proteomes" id="UP000028926">
    <property type="component" value="Chromosome"/>
</dbReference>
<dbReference type="PANTHER" id="PTHR33986:SF15">
    <property type="entry name" value="MITOCHONDRIAL FISSION PROTEIN ELM1"/>
    <property type="match status" value="1"/>
</dbReference>
<dbReference type="InterPro" id="IPR009367">
    <property type="entry name" value="Elm1-like"/>
</dbReference>
<dbReference type="EMBL" id="CP008941">
    <property type="protein sequence ID" value="AIK97171.1"/>
    <property type="molecule type" value="Genomic_DNA"/>
</dbReference>
<dbReference type="HOGENOM" id="CLU_048241_0_0_5"/>
<dbReference type="eggNOG" id="COG3660">
    <property type="taxonomic scope" value="Bacteria"/>
</dbReference>
<gene>
    <name evidence="1" type="ORF">ID47_11180</name>
</gene>
<name>A0A077AX47_9PROT</name>
<evidence type="ECO:0000313" key="1">
    <source>
        <dbReference type="EMBL" id="AIK97171.1"/>
    </source>
</evidence>
<dbReference type="OrthoDB" id="272235at2"/>
<evidence type="ECO:0000313" key="2">
    <source>
        <dbReference type="Proteomes" id="UP000028926"/>
    </source>
</evidence>
<dbReference type="SUPFAM" id="SSF53756">
    <property type="entry name" value="UDP-Glycosyltransferase/glycogen phosphorylase"/>
    <property type="match status" value="1"/>
</dbReference>
<dbReference type="Pfam" id="PF06258">
    <property type="entry name" value="Mito_fiss_Elm1"/>
    <property type="match status" value="1"/>
</dbReference>
<dbReference type="RefSeq" id="WP_038466368.1">
    <property type="nucleotide sequence ID" value="NZ_CP008941.1"/>
</dbReference>
<protein>
    <recommendedName>
        <fullName evidence="3">Nucleoside-diphosphate sugar epimerase</fullName>
    </recommendedName>
</protein>
<proteinExistence type="predicted"/>
<dbReference type="STRING" id="91604.ID47_11180"/>